<keyword evidence="7 9" id="KW-0862">Zinc</keyword>
<dbReference type="OrthoDB" id="5288740at2"/>
<dbReference type="InterPro" id="IPR023358">
    <property type="entry name" value="Peptidase_M18_dom2"/>
</dbReference>
<evidence type="ECO:0000313" key="12">
    <source>
        <dbReference type="Proteomes" id="UP000243745"/>
    </source>
</evidence>
<comment type="similarity">
    <text evidence="2 9">Belongs to the peptidase M18 family.</text>
</comment>
<evidence type="ECO:0000256" key="4">
    <source>
        <dbReference type="ARBA" id="ARBA00022670"/>
    </source>
</evidence>
<dbReference type="EC" id="3.4.11.-" evidence="10"/>
<dbReference type="InterPro" id="IPR001948">
    <property type="entry name" value="Peptidase_M18"/>
</dbReference>
<name>A0A662ZEI0_9GAMM</name>
<accession>A0A662ZEI0</accession>
<dbReference type="SUPFAM" id="SSF101821">
    <property type="entry name" value="Aminopeptidase/glucanase lid domain"/>
    <property type="match status" value="1"/>
</dbReference>
<dbReference type="SUPFAM" id="SSF53187">
    <property type="entry name" value="Zn-dependent exopeptidases"/>
    <property type="match status" value="1"/>
</dbReference>
<dbReference type="Pfam" id="PF02127">
    <property type="entry name" value="Peptidase_M18"/>
    <property type="match status" value="1"/>
</dbReference>
<evidence type="ECO:0000256" key="5">
    <source>
        <dbReference type="ARBA" id="ARBA00022723"/>
    </source>
</evidence>
<dbReference type="GO" id="GO:0008237">
    <property type="term" value="F:metallopeptidase activity"/>
    <property type="evidence" value="ECO:0007669"/>
    <property type="project" value="UniProtKB-KW"/>
</dbReference>
<dbReference type="AlphaFoldDB" id="A0A662ZEI0"/>
<dbReference type="PANTHER" id="PTHR28570">
    <property type="entry name" value="ASPARTYL AMINOPEPTIDASE"/>
    <property type="match status" value="1"/>
</dbReference>
<evidence type="ECO:0000313" key="11">
    <source>
        <dbReference type="EMBL" id="SFP04326.1"/>
    </source>
</evidence>
<dbReference type="EMBL" id="FOXF01000003">
    <property type="protein sequence ID" value="SFP04326.1"/>
    <property type="molecule type" value="Genomic_DNA"/>
</dbReference>
<dbReference type="GO" id="GO:0004177">
    <property type="term" value="F:aminopeptidase activity"/>
    <property type="evidence" value="ECO:0007669"/>
    <property type="project" value="UniProtKB-KW"/>
</dbReference>
<protein>
    <recommendedName>
        <fullName evidence="10">M18 family aminopeptidase</fullName>
        <ecNumber evidence="10">3.4.11.-</ecNumber>
    </recommendedName>
</protein>
<dbReference type="PRINTS" id="PR00932">
    <property type="entry name" value="AMINO1PTASE"/>
</dbReference>
<evidence type="ECO:0000256" key="2">
    <source>
        <dbReference type="ARBA" id="ARBA00008290"/>
    </source>
</evidence>
<evidence type="ECO:0000256" key="3">
    <source>
        <dbReference type="ARBA" id="ARBA00022438"/>
    </source>
</evidence>
<dbReference type="GO" id="GO:0005737">
    <property type="term" value="C:cytoplasm"/>
    <property type="evidence" value="ECO:0007669"/>
    <property type="project" value="UniProtKB-ARBA"/>
</dbReference>
<proteinExistence type="inferred from homology"/>
<keyword evidence="8 9" id="KW-0482">Metalloprotease</keyword>
<dbReference type="GO" id="GO:0008270">
    <property type="term" value="F:zinc ion binding"/>
    <property type="evidence" value="ECO:0007669"/>
    <property type="project" value="InterPro"/>
</dbReference>
<dbReference type="RefSeq" id="WP_093140233.1">
    <property type="nucleotide sequence ID" value="NZ_FOXF01000003.1"/>
</dbReference>
<sequence length="472" mass="52300">MSDAKTKQKELLWDFPAAYKNKSYDAADVSSFAEKYKTYLDSCKTEREFVKYAEPFLKEHGYVPFESAAEEVRNGTKTLKQGDKLYFVNRKKALIMCTIGSRPINDGLRITVSHVDSPRLDLKPFPVSEDSDIAYLKTHYYGGIRKYQWVTIPLALHGVVVKKDGSSVEVSIGENPQDPVLYISDLLPHLGQEQSERKLKDGIKGEELKAIAATIPFMDDTDEVIQNGVKLNLLHLLNEKYGFTEKDFLTAELSLVPAYNARDVGLDRSLVGSYGQDDRVCAFGAFMAELEADKPEYTTLTVFADKEEIGSYGPTGMSSDFMLNFIEDLTEVMGGNVNRVLRASNALSTDVDAAYDPVFSSVYDKQNSCQLNRGCVITKYTGARGKSGSNDASAELMSMVTRILDENNVSWQIGELGAVDVGGGGTVALYIARFDINVVDVGVPILAMHSPFELAAKYDIYSLYRAVAAFYR</sequence>
<organism evidence="11 12">
    <name type="scientific">Ruminobacter amylophilus</name>
    <dbReference type="NCBI Taxonomy" id="867"/>
    <lineage>
        <taxon>Bacteria</taxon>
        <taxon>Pseudomonadati</taxon>
        <taxon>Pseudomonadota</taxon>
        <taxon>Gammaproteobacteria</taxon>
        <taxon>Aeromonadales</taxon>
        <taxon>Succinivibrionaceae</taxon>
        <taxon>Ruminobacter</taxon>
    </lineage>
</organism>
<keyword evidence="6 9" id="KW-0378">Hydrolase</keyword>
<keyword evidence="12" id="KW-1185">Reference proteome</keyword>
<reference evidence="11 12" key="1">
    <citation type="submission" date="2016-10" db="EMBL/GenBank/DDBJ databases">
        <authorList>
            <person name="Varghese N."/>
            <person name="Submissions S."/>
        </authorList>
    </citation>
    <scope>NUCLEOTIDE SEQUENCE [LARGE SCALE GENOMIC DNA]</scope>
    <source>
        <strain evidence="11 12">DSM 1361</strain>
    </source>
</reference>
<evidence type="ECO:0000256" key="8">
    <source>
        <dbReference type="ARBA" id="ARBA00023049"/>
    </source>
</evidence>
<dbReference type="Proteomes" id="UP000243745">
    <property type="component" value="Unassembled WGS sequence"/>
</dbReference>
<evidence type="ECO:0000256" key="7">
    <source>
        <dbReference type="ARBA" id="ARBA00022833"/>
    </source>
</evidence>
<evidence type="ECO:0000256" key="6">
    <source>
        <dbReference type="ARBA" id="ARBA00022801"/>
    </source>
</evidence>
<dbReference type="NCBIfam" id="NF002600">
    <property type="entry name" value="PRK02256.1"/>
    <property type="match status" value="1"/>
</dbReference>
<keyword evidence="4 9" id="KW-0645">Protease</keyword>
<dbReference type="Gene3D" id="2.30.250.10">
    <property type="entry name" value="Aminopeptidase i, Domain 2"/>
    <property type="match status" value="1"/>
</dbReference>
<evidence type="ECO:0000256" key="1">
    <source>
        <dbReference type="ARBA" id="ARBA00001947"/>
    </source>
</evidence>
<dbReference type="PANTHER" id="PTHR28570:SF2">
    <property type="entry name" value="M18 FAMILY AMINOPEPTIDASE 1-RELATED"/>
    <property type="match status" value="1"/>
</dbReference>
<keyword evidence="5 9" id="KW-0479">Metal-binding</keyword>
<evidence type="ECO:0000256" key="9">
    <source>
        <dbReference type="RuleBase" id="RU004386"/>
    </source>
</evidence>
<keyword evidence="3 9" id="KW-0031">Aminopeptidase</keyword>
<dbReference type="Gene3D" id="3.40.630.10">
    <property type="entry name" value="Zn peptidases"/>
    <property type="match status" value="1"/>
</dbReference>
<gene>
    <name evidence="11" type="ORF">SAMN02910344_00285</name>
</gene>
<dbReference type="GO" id="GO:0006508">
    <property type="term" value="P:proteolysis"/>
    <property type="evidence" value="ECO:0007669"/>
    <property type="project" value="UniProtKB-KW"/>
</dbReference>
<comment type="cofactor">
    <cofactor evidence="1 10">
        <name>Zn(2+)</name>
        <dbReference type="ChEBI" id="CHEBI:29105"/>
    </cofactor>
</comment>
<evidence type="ECO:0000256" key="10">
    <source>
        <dbReference type="RuleBase" id="RU004387"/>
    </source>
</evidence>